<dbReference type="Proteomes" id="UP000320155">
    <property type="component" value="Segment"/>
</dbReference>
<dbReference type="RefSeq" id="YP_010063527.1">
    <property type="nucleotide sequence ID" value="NC_054806.1"/>
</dbReference>
<evidence type="ECO:0000313" key="2">
    <source>
        <dbReference type="Proteomes" id="UP000320155"/>
    </source>
</evidence>
<dbReference type="KEGG" id="vg:64947333"/>
<gene>
    <name evidence="1" type="primary">90</name>
    <name evidence="1" type="ORF">SEA_BENVOLIO_90</name>
</gene>
<organism evidence="1 2">
    <name type="scientific">Mycobacterium phage Benvolio</name>
    <dbReference type="NCBI Taxonomy" id="2591074"/>
    <lineage>
        <taxon>Viruses</taxon>
        <taxon>Duplodnaviria</taxon>
        <taxon>Heunggongvirae</taxon>
        <taxon>Uroviricota</taxon>
        <taxon>Caudoviricetes</taxon>
        <taxon>Turbidovirus</taxon>
        <taxon>Turbidovirus benvolio</taxon>
    </lineage>
</organism>
<proteinExistence type="predicted"/>
<evidence type="ECO:0000313" key="1">
    <source>
        <dbReference type="EMBL" id="QDH47906.1"/>
    </source>
</evidence>
<dbReference type="GeneID" id="64947333"/>
<protein>
    <submittedName>
        <fullName evidence="1">Uncharacterized protein</fullName>
    </submittedName>
</protein>
<reference evidence="1 2" key="1">
    <citation type="submission" date="2019-05" db="EMBL/GenBank/DDBJ databases">
        <authorList>
            <person name="Adams R."/>
            <person name="Akbary L.S."/>
            <person name="Andrews M.B."/>
            <person name="Baumann C.N."/>
            <person name="Belamarich J.P."/>
            <person name="Bhuta P.S."/>
            <person name="Campbell C.V."/>
            <person name="Crevits C.K."/>
            <person name="Crockett C.R."/>
            <person name="Dolan H.E."/>
            <person name="Ellis C.L."/>
            <person name="Elsasser D.N."/>
            <person name="Fenwick S.L."/>
            <person name="Guo R."/>
            <person name="Jackson A.R."/>
            <person name="Kaur A."/>
            <person name="Madison K.A."/>
            <person name="Kivimaki S.E."/>
            <person name="Martin A.Y."/>
            <person name="McChesney S.A."/>
            <person name="McCreary M.E."/>
            <person name="McMahill K.J."/>
            <person name="Nicely M.K."/>
            <person name="Ofsa J.B."/>
            <person name="Redle J.D."/>
            <person name="Santos M.R."/>
            <person name="Stiltner K.B."/>
            <person name="Taheny A.C."/>
            <person name="Tran P.V."/>
            <person name="Tunckanat T."/>
            <person name="Villavicencio A.P."/>
            <person name="Voshell S.M."/>
            <person name="Williams K.J."/>
            <person name="Witmer C.E."/>
            <person name="Woodruff E.H."/>
            <person name="Garlena R.A."/>
            <person name="Russell D.A."/>
            <person name="Pope W.H."/>
            <person name="Jacobs-Sera D."/>
            <person name="Hatfull G.F."/>
        </authorList>
    </citation>
    <scope>NUCLEOTIDE SEQUENCE [LARGE SCALE GENOMIC DNA]</scope>
</reference>
<keyword evidence="2" id="KW-1185">Reference proteome</keyword>
<sequence length="98" mass="11026">MSYERQEQILRDEIEELNRELGLTEHKITFGYIGNGKLTSNGWDLSDCLWMVFLPHPGRVGKENDRLGGFKTGSLEGIVEARRALKAFGQGARFAKGL</sequence>
<accession>A0A514A3U5</accession>
<dbReference type="EMBL" id="MK919472">
    <property type="protein sequence ID" value="QDH47906.1"/>
    <property type="molecule type" value="Genomic_DNA"/>
</dbReference>
<name>A0A514A3U5_9CAUD</name>